<accession>A0AAE9YYU4</accession>
<name>A0AAE9YYU4_9GAMM</name>
<feature type="compositionally biased region" description="Basic and acidic residues" evidence="1">
    <location>
        <begin position="91"/>
        <end position="112"/>
    </location>
</feature>
<evidence type="ECO:0000313" key="2">
    <source>
        <dbReference type="EMBL" id="WDE03453.1"/>
    </source>
</evidence>
<dbReference type="RefSeq" id="WP_274038324.1">
    <property type="nucleotide sequence ID" value="NZ_CP059733.1"/>
</dbReference>
<reference evidence="2 3" key="2">
    <citation type="journal article" date="2022" name="Mar. Drugs">
        <title>Bioassay-Guided Fractionation Leads to the Detection of Cholic Acid Generated by the Rare Thalassomonas sp.</title>
        <authorList>
            <person name="Pheiffer F."/>
            <person name="Schneider Y.K."/>
            <person name="Hansen E.H."/>
            <person name="Andersen J.H."/>
            <person name="Isaksson J."/>
            <person name="Busche T."/>
            <person name="R C."/>
            <person name="Kalinowski J."/>
            <person name="Zyl L.V."/>
            <person name="Trindade M."/>
        </authorList>
    </citation>
    <scope>NUCLEOTIDE SEQUENCE [LARGE SCALE GENOMIC DNA]</scope>
    <source>
        <strain evidence="2 3">XOM25</strain>
    </source>
</reference>
<feature type="compositionally biased region" description="Polar residues" evidence="1">
    <location>
        <begin position="113"/>
        <end position="123"/>
    </location>
</feature>
<proteinExistence type="predicted"/>
<protein>
    <submittedName>
        <fullName evidence="2">Uncharacterized protein</fullName>
    </submittedName>
</protein>
<dbReference type="AlphaFoldDB" id="A0AAE9YYU4"/>
<evidence type="ECO:0000256" key="1">
    <source>
        <dbReference type="SAM" id="MobiDB-lite"/>
    </source>
</evidence>
<reference evidence="2 3" key="1">
    <citation type="journal article" date="2015" name="Genome Announc.">
        <title>Draft Genome Sequences of Marine Isolates of Thalassomonas viridans and Thalassomonas actiniarum.</title>
        <authorList>
            <person name="Olonade I."/>
            <person name="van Zyl L.J."/>
            <person name="Trindade M."/>
        </authorList>
    </citation>
    <scope>NUCLEOTIDE SEQUENCE [LARGE SCALE GENOMIC DNA]</scope>
    <source>
        <strain evidence="2 3">XOM25</strain>
    </source>
</reference>
<dbReference type="EMBL" id="CP059733">
    <property type="protein sequence ID" value="WDE03453.1"/>
    <property type="molecule type" value="Genomic_DNA"/>
</dbReference>
<sequence length="123" mass="14263">MSESTPTPQNETARRKAQLSVLVDLTDDFCKFHQECAFLCDAFAAVAQEPECITEETSEGIRHMSYWLKYQAKDYYQRIDDLYQEAYSHNKQAEVQEKAQENNENREDDRANGSKSYSFKSNG</sequence>
<gene>
    <name evidence="2" type="ORF">SG34_018915</name>
</gene>
<dbReference type="KEGG" id="tvd:SG34_018915"/>
<keyword evidence="3" id="KW-1185">Reference proteome</keyword>
<feature type="region of interest" description="Disordered" evidence="1">
    <location>
        <begin position="91"/>
        <end position="123"/>
    </location>
</feature>
<organism evidence="2 3">
    <name type="scientific">Thalassomonas viridans</name>
    <dbReference type="NCBI Taxonomy" id="137584"/>
    <lineage>
        <taxon>Bacteria</taxon>
        <taxon>Pseudomonadati</taxon>
        <taxon>Pseudomonadota</taxon>
        <taxon>Gammaproteobacteria</taxon>
        <taxon>Alteromonadales</taxon>
        <taxon>Colwelliaceae</taxon>
        <taxon>Thalassomonas</taxon>
    </lineage>
</organism>
<evidence type="ECO:0000313" key="3">
    <source>
        <dbReference type="Proteomes" id="UP000032352"/>
    </source>
</evidence>
<dbReference type="Proteomes" id="UP000032352">
    <property type="component" value="Chromosome"/>
</dbReference>